<organism evidence="8 9">
    <name type="scientific">Plenodomus tracheiphilus IPT5</name>
    <dbReference type="NCBI Taxonomy" id="1408161"/>
    <lineage>
        <taxon>Eukaryota</taxon>
        <taxon>Fungi</taxon>
        <taxon>Dikarya</taxon>
        <taxon>Ascomycota</taxon>
        <taxon>Pezizomycotina</taxon>
        <taxon>Dothideomycetes</taxon>
        <taxon>Pleosporomycetidae</taxon>
        <taxon>Pleosporales</taxon>
        <taxon>Pleosporineae</taxon>
        <taxon>Leptosphaeriaceae</taxon>
        <taxon>Plenodomus</taxon>
    </lineage>
</organism>
<feature type="transmembrane region" description="Helical" evidence="6">
    <location>
        <begin position="121"/>
        <end position="143"/>
    </location>
</feature>
<name>A0A6A7BC26_9PLEO</name>
<evidence type="ECO:0000256" key="6">
    <source>
        <dbReference type="SAM" id="Phobius"/>
    </source>
</evidence>
<accession>A0A6A7BC26</accession>
<evidence type="ECO:0000256" key="4">
    <source>
        <dbReference type="ARBA" id="ARBA00023136"/>
    </source>
</evidence>
<evidence type="ECO:0000256" key="1">
    <source>
        <dbReference type="ARBA" id="ARBA00004141"/>
    </source>
</evidence>
<keyword evidence="3 6" id="KW-1133">Transmembrane helix</keyword>
<keyword evidence="9" id="KW-1185">Reference proteome</keyword>
<dbReference type="InterPro" id="IPR049326">
    <property type="entry name" value="Rhodopsin_dom_fungi"/>
</dbReference>
<dbReference type="InterPro" id="IPR052337">
    <property type="entry name" value="SAT4-like"/>
</dbReference>
<feature type="transmembrane region" description="Helical" evidence="6">
    <location>
        <begin position="212"/>
        <end position="230"/>
    </location>
</feature>
<feature type="transmembrane region" description="Helical" evidence="6">
    <location>
        <begin position="6"/>
        <end position="28"/>
    </location>
</feature>
<dbReference type="EMBL" id="MU006299">
    <property type="protein sequence ID" value="KAF2852297.1"/>
    <property type="molecule type" value="Genomic_DNA"/>
</dbReference>
<comment type="subcellular location">
    <subcellularLocation>
        <location evidence="1">Membrane</location>
        <topology evidence="1">Multi-pass membrane protein</topology>
    </subcellularLocation>
</comment>
<evidence type="ECO:0000313" key="8">
    <source>
        <dbReference type="EMBL" id="KAF2852297.1"/>
    </source>
</evidence>
<evidence type="ECO:0000259" key="7">
    <source>
        <dbReference type="Pfam" id="PF20684"/>
    </source>
</evidence>
<sequence length="360" mass="40511">MAPHERLSNVLAFVLTGLSTVVIALRFYSRHFLVGKLSSSDWVMFLALICTWGSVVVNWYMIHFLDYTHALDRDSYAKVATGSLLTFWIYRVTYILDLCLIKTSILLFYGHIAASNKWFHCVVRALLAIVLLGGSSMIFAAIFTCWPVSDAWSYEVFERGLKGIHATQCYNPGPFWLFNAGYNLVTDTMIWTLPILFFLNLQSMPLRRRLELIAIFSLGLTAIVASAVRLRTMVLWLSDYTKMGENTANLLLWSQVEQHTGICAASLPFLRPIFRKALSKVRSREQPSPNPVPFLVGGGTSDDPAMIRTPIIPSPSPTVSSDKEFRIPRENLIPIQPARSSTAWGTTIWDGTQVRQVLPS</sequence>
<comment type="similarity">
    <text evidence="5">Belongs to the SAT4 family.</text>
</comment>
<feature type="domain" description="Rhodopsin" evidence="7">
    <location>
        <begin position="25"/>
        <end position="276"/>
    </location>
</feature>
<protein>
    <recommendedName>
        <fullName evidence="7">Rhodopsin domain-containing protein</fullName>
    </recommendedName>
</protein>
<feature type="transmembrane region" description="Helical" evidence="6">
    <location>
        <begin position="40"/>
        <end position="62"/>
    </location>
</feature>
<keyword evidence="4 6" id="KW-0472">Membrane</keyword>
<evidence type="ECO:0000256" key="2">
    <source>
        <dbReference type="ARBA" id="ARBA00022692"/>
    </source>
</evidence>
<proteinExistence type="inferred from homology"/>
<dbReference type="GO" id="GO:0016020">
    <property type="term" value="C:membrane"/>
    <property type="evidence" value="ECO:0007669"/>
    <property type="project" value="UniProtKB-SubCell"/>
</dbReference>
<reference evidence="8" key="1">
    <citation type="submission" date="2020-01" db="EMBL/GenBank/DDBJ databases">
        <authorList>
            <consortium name="DOE Joint Genome Institute"/>
            <person name="Haridas S."/>
            <person name="Albert R."/>
            <person name="Binder M."/>
            <person name="Bloem J."/>
            <person name="Labutti K."/>
            <person name="Salamov A."/>
            <person name="Andreopoulos B."/>
            <person name="Baker S.E."/>
            <person name="Barry K."/>
            <person name="Bills G."/>
            <person name="Bluhm B.H."/>
            <person name="Cannon C."/>
            <person name="Castanera R."/>
            <person name="Culley D.E."/>
            <person name="Daum C."/>
            <person name="Ezra D."/>
            <person name="Gonzalez J.B."/>
            <person name="Henrissat B."/>
            <person name="Kuo A."/>
            <person name="Liang C."/>
            <person name="Lipzen A."/>
            <person name="Lutzoni F."/>
            <person name="Magnuson J."/>
            <person name="Mondo S."/>
            <person name="Nolan M."/>
            <person name="Ohm R."/>
            <person name="Pangilinan J."/>
            <person name="Park H.-J."/>
            <person name="Ramirez L."/>
            <person name="Alfaro M."/>
            <person name="Sun H."/>
            <person name="Tritt A."/>
            <person name="Yoshinaga Y."/>
            <person name="Zwiers L.-H."/>
            <person name="Turgeon B.G."/>
            <person name="Goodwin S.B."/>
            <person name="Spatafora J.W."/>
            <person name="Crous P.W."/>
            <person name="Grigoriev I.V."/>
        </authorList>
    </citation>
    <scope>NUCLEOTIDE SEQUENCE</scope>
    <source>
        <strain evidence="8">IPT5</strain>
    </source>
</reference>
<gene>
    <name evidence="8" type="ORF">T440DRAFT_39410</name>
</gene>
<feature type="transmembrane region" description="Helical" evidence="6">
    <location>
        <begin position="88"/>
        <end position="109"/>
    </location>
</feature>
<dbReference type="Pfam" id="PF20684">
    <property type="entry name" value="Fung_rhodopsin"/>
    <property type="match status" value="1"/>
</dbReference>
<evidence type="ECO:0000313" key="9">
    <source>
        <dbReference type="Proteomes" id="UP000799423"/>
    </source>
</evidence>
<evidence type="ECO:0000256" key="3">
    <source>
        <dbReference type="ARBA" id="ARBA00022989"/>
    </source>
</evidence>
<keyword evidence="2 6" id="KW-0812">Transmembrane</keyword>
<dbReference type="AlphaFoldDB" id="A0A6A7BC26"/>
<dbReference type="OrthoDB" id="3934549at2759"/>
<dbReference type="Proteomes" id="UP000799423">
    <property type="component" value="Unassembled WGS sequence"/>
</dbReference>
<dbReference type="PANTHER" id="PTHR33048">
    <property type="entry name" value="PTH11-LIKE INTEGRAL MEMBRANE PROTEIN (AFU_ORTHOLOGUE AFUA_5G11245)"/>
    <property type="match status" value="1"/>
</dbReference>
<evidence type="ECO:0000256" key="5">
    <source>
        <dbReference type="ARBA" id="ARBA00038359"/>
    </source>
</evidence>
<dbReference type="PANTHER" id="PTHR33048:SF124">
    <property type="entry name" value="INTEGRAL MEMBRANE PROTEIN"/>
    <property type="match status" value="1"/>
</dbReference>
<feature type="transmembrane region" description="Helical" evidence="6">
    <location>
        <begin position="180"/>
        <end position="200"/>
    </location>
</feature>